<dbReference type="EMBL" id="MU007016">
    <property type="protein sequence ID" value="KAF2434492.1"/>
    <property type="molecule type" value="Genomic_DNA"/>
</dbReference>
<feature type="transmembrane region" description="Helical" evidence="6">
    <location>
        <begin position="156"/>
        <end position="175"/>
    </location>
</feature>
<feature type="region of interest" description="Disordered" evidence="5">
    <location>
        <begin position="1"/>
        <end position="65"/>
    </location>
</feature>
<dbReference type="Proteomes" id="UP000800235">
    <property type="component" value="Unassembled WGS sequence"/>
</dbReference>
<dbReference type="InterPro" id="IPR020846">
    <property type="entry name" value="MFS_dom"/>
</dbReference>
<feature type="transmembrane region" description="Helical" evidence="6">
    <location>
        <begin position="214"/>
        <end position="232"/>
    </location>
</feature>
<dbReference type="Pfam" id="PF07690">
    <property type="entry name" value="MFS_1"/>
    <property type="match status" value="1"/>
</dbReference>
<dbReference type="AlphaFoldDB" id="A0A9P4NZI8"/>
<feature type="domain" description="Major facilitator superfamily (MFS) profile" evidence="7">
    <location>
        <begin position="85"/>
        <end position="562"/>
    </location>
</feature>
<evidence type="ECO:0000256" key="4">
    <source>
        <dbReference type="ARBA" id="ARBA00023136"/>
    </source>
</evidence>
<protein>
    <submittedName>
        <fullName evidence="8">MFS general substrate transporter</fullName>
    </submittedName>
</protein>
<feature type="transmembrane region" description="Helical" evidence="6">
    <location>
        <begin position="535"/>
        <end position="557"/>
    </location>
</feature>
<feature type="compositionally biased region" description="Basic and acidic residues" evidence="5">
    <location>
        <begin position="16"/>
        <end position="28"/>
    </location>
</feature>
<dbReference type="InterPro" id="IPR005829">
    <property type="entry name" value="Sugar_transporter_CS"/>
</dbReference>
<organism evidence="8 9">
    <name type="scientific">Tothia fuscella</name>
    <dbReference type="NCBI Taxonomy" id="1048955"/>
    <lineage>
        <taxon>Eukaryota</taxon>
        <taxon>Fungi</taxon>
        <taxon>Dikarya</taxon>
        <taxon>Ascomycota</taxon>
        <taxon>Pezizomycotina</taxon>
        <taxon>Dothideomycetes</taxon>
        <taxon>Pleosporomycetidae</taxon>
        <taxon>Venturiales</taxon>
        <taxon>Cylindrosympodiaceae</taxon>
        <taxon>Tothia</taxon>
    </lineage>
</organism>
<evidence type="ECO:0000256" key="6">
    <source>
        <dbReference type="SAM" id="Phobius"/>
    </source>
</evidence>
<name>A0A9P4NZI8_9PEZI</name>
<keyword evidence="9" id="KW-1185">Reference proteome</keyword>
<dbReference type="OrthoDB" id="3026777at2759"/>
<evidence type="ECO:0000313" key="8">
    <source>
        <dbReference type="EMBL" id="KAF2434492.1"/>
    </source>
</evidence>
<feature type="transmembrane region" description="Helical" evidence="6">
    <location>
        <begin position="187"/>
        <end position="208"/>
    </location>
</feature>
<feature type="transmembrane region" description="Helical" evidence="6">
    <location>
        <begin position="87"/>
        <end position="105"/>
    </location>
</feature>
<feature type="transmembrane region" description="Helical" evidence="6">
    <location>
        <begin position="282"/>
        <end position="304"/>
    </location>
</feature>
<evidence type="ECO:0000256" key="1">
    <source>
        <dbReference type="ARBA" id="ARBA00004141"/>
    </source>
</evidence>
<comment type="caution">
    <text evidence="8">The sequence shown here is derived from an EMBL/GenBank/DDBJ whole genome shotgun (WGS) entry which is preliminary data.</text>
</comment>
<dbReference type="GO" id="GO:0016020">
    <property type="term" value="C:membrane"/>
    <property type="evidence" value="ECO:0007669"/>
    <property type="project" value="UniProtKB-SubCell"/>
</dbReference>
<dbReference type="InterPro" id="IPR036259">
    <property type="entry name" value="MFS_trans_sf"/>
</dbReference>
<dbReference type="PROSITE" id="PS50850">
    <property type="entry name" value="MFS"/>
    <property type="match status" value="1"/>
</dbReference>
<reference evidence="8" key="1">
    <citation type="journal article" date="2020" name="Stud. Mycol.">
        <title>101 Dothideomycetes genomes: a test case for predicting lifestyles and emergence of pathogens.</title>
        <authorList>
            <person name="Haridas S."/>
            <person name="Albert R."/>
            <person name="Binder M."/>
            <person name="Bloem J."/>
            <person name="Labutti K."/>
            <person name="Salamov A."/>
            <person name="Andreopoulos B."/>
            <person name="Baker S."/>
            <person name="Barry K."/>
            <person name="Bills G."/>
            <person name="Bluhm B."/>
            <person name="Cannon C."/>
            <person name="Castanera R."/>
            <person name="Culley D."/>
            <person name="Daum C."/>
            <person name="Ezra D."/>
            <person name="Gonzalez J."/>
            <person name="Henrissat B."/>
            <person name="Kuo A."/>
            <person name="Liang C."/>
            <person name="Lipzen A."/>
            <person name="Lutzoni F."/>
            <person name="Magnuson J."/>
            <person name="Mondo S."/>
            <person name="Nolan M."/>
            <person name="Ohm R."/>
            <person name="Pangilinan J."/>
            <person name="Park H.-J."/>
            <person name="Ramirez L."/>
            <person name="Alfaro M."/>
            <person name="Sun H."/>
            <person name="Tritt A."/>
            <person name="Yoshinaga Y."/>
            <person name="Zwiers L.-H."/>
            <person name="Turgeon B."/>
            <person name="Goodwin S."/>
            <person name="Spatafora J."/>
            <person name="Crous P."/>
            <person name="Grigoriev I."/>
        </authorList>
    </citation>
    <scope>NUCLEOTIDE SEQUENCE</scope>
    <source>
        <strain evidence="8">CBS 130266</strain>
    </source>
</reference>
<feature type="transmembrane region" description="Helical" evidence="6">
    <location>
        <begin position="401"/>
        <end position="426"/>
    </location>
</feature>
<proteinExistence type="predicted"/>
<accession>A0A9P4NZI8</accession>
<keyword evidence="4 6" id="KW-0472">Membrane</keyword>
<dbReference type="InterPro" id="IPR011701">
    <property type="entry name" value="MFS"/>
</dbReference>
<sequence length="589" mass="64990">MDHNGGFAAQDSIDTAQRRKQDSKKQGEDTMLIAEGGVDNHSTREVEETPLLRAPGDEDDSEDAEFSRKPSYYDWDHLPWWKRPSPYWLLGPFVLSALAFGGIMVPKINLIMSLICREYYADKSLHDPGLIFAPIDLGKLNPMCRTPEVQKRVAEFTMQGGLISGILAAIIAPKLGALSDRYGRKPIMCITNFGMFTGEIITIIAATYPETFHVNWMLLGYFFDGLCGSFIASMAMSHSYATDSSPPDRRNVVFGYFHGALFTGIAIGPALAGYIIQATGSVITMFYIALACHIFFILFLVLVIPESLSKSRQHLAREKYAVMIEARGPTSDWIQQIWAFNLFEPLKILFPTGVNSSPAIRRNLMLLASVDMIIFGVAMGAMTVVIIYSNFVFAWSTFEQSIFMSVINSCRVLCLLIILPGVTRLYRGKGGNRRAQPQTGTDTFELTIIRIGIMFDMLGFLGYTLSRQSGWFMASGAIASIGGMASPTLQAALTKHVPPSQVGQLLGAMGLLHAFARIIAPTVFNAIYIATVGSFPQTCFVILTVMFGLAWTVSWFVKPGVTLGDETTPREARNTYRDDPDAVEEQLGI</sequence>
<evidence type="ECO:0000256" key="3">
    <source>
        <dbReference type="ARBA" id="ARBA00022989"/>
    </source>
</evidence>
<keyword evidence="2 6" id="KW-0812">Transmembrane</keyword>
<feature type="transmembrane region" description="Helical" evidence="6">
    <location>
        <begin position="505"/>
        <end position="529"/>
    </location>
</feature>
<feature type="transmembrane region" description="Helical" evidence="6">
    <location>
        <begin position="447"/>
        <end position="465"/>
    </location>
</feature>
<evidence type="ECO:0000259" key="7">
    <source>
        <dbReference type="PROSITE" id="PS50850"/>
    </source>
</evidence>
<dbReference type="PANTHER" id="PTHR23507:SF40">
    <property type="entry name" value="TETRACYCLINE-EFFLUX TRANSPORTER"/>
    <property type="match status" value="1"/>
</dbReference>
<dbReference type="SUPFAM" id="SSF103473">
    <property type="entry name" value="MFS general substrate transporter"/>
    <property type="match status" value="1"/>
</dbReference>
<dbReference type="Gene3D" id="1.20.1250.20">
    <property type="entry name" value="MFS general substrate transporter like domains"/>
    <property type="match status" value="1"/>
</dbReference>
<evidence type="ECO:0000313" key="9">
    <source>
        <dbReference type="Proteomes" id="UP000800235"/>
    </source>
</evidence>
<dbReference type="PROSITE" id="PS00216">
    <property type="entry name" value="SUGAR_TRANSPORT_1"/>
    <property type="match status" value="1"/>
</dbReference>
<keyword evidence="3 6" id="KW-1133">Transmembrane helix</keyword>
<evidence type="ECO:0000256" key="2">
    <source>
        <dbReference type="ARBA" id="ARBA00022692"/>
    </source>
</evidence>
<feature type="transmembrane region" description="Helical" evidence="6">
    <location>
        <begin position="253"/>
        <end position="276"/>
    </location>
</feature>
<comment type="subcellular location">
    <subcellularLocation>
        <location evidence="1">Membrane</location>
        <topology evidence="1">Multi-pass membrane protein</topology>
    </subcellularLocation>
</comment>
<dbReference type="PANTHER" id="PTHR23507">
    <property type="entry name" value="ZGC:174356"/>
    <property type="match status" value="1"/>
</dbReference>
<feature type="transmembrane region" description="Helical" evidence="6">
    <location>
        <begin position="364"/>
        <end position="389"/>
    </location>
</feature>
<evidence type="ECO:0000256" key="5">
    <source>
        <dbReference type="SAM" id="MobiDB-lite"/>
    </source>
</evidence>
<feature type="transmembrane region" description="Helical" evidence="6">
    <location>
        <begin position="471"/>
        <end position="493"/>
    </location>
</feature>
<gene>
    <name evidence="8" type="ORF">EJ08DRAFT_468155</name>
</gene>
<dbReference type="GO" id="GO:0022857">
    <property type="term" value="F:transmembrane transporter activity"/>
    <property type="evidence" value="ECO:0007669"/>
    <property type="project" value="InterPro"/>
</dbReference>